<proteinExistence type="predicted"/>
<evidence type="ECO:0008006" key="3">
    <source>
        <dbReference type="Google" id="ProtNLM"/>
    </source>
</evidence>
<reference evidence="1 2" key="1">
    <citation type="submission" date="2018-10" db="EMBL/GenBank/DDBJ databases">
        <title>Sinomicrobium pectinilyticum sp. nov., a pectinase-producing bacterium isolated from alkaline and saline soil, and emended description of the genus Sinomicrobium.</title>
        <authorList>
            <person name="Cheng B."/>
            <person name="Li C."/>
            <person name="Lai Q."/>
            <person name="Du M."/>
            <person name="Shao Z."/>
            <person name="Xu P."/>
            <person name="Yang C."/>
        </authorList>
    </citation>
    <scope>NUCLEOTIDE SEQUENCE [LARGE SCALE GENOMIC DNA]</scope>
    <source>
        <strain evidence="1 2">5DNS001</strain>
    </source>
</reference>
<evidence type="ECO:0000313" key="1">
    <source>
        <dbReference type="EMBL" id="RNL91409.1"/>
    </source>
</evidence>
<dbReference type="Proteomes" id="UP000267469">
    <property type="component" value="Unassembled WGS sequence"/>
</dbReference>
<evidence type="ECO:0000313" key="2">
    <source>
        <dbReference type="Proteomes" id="UP000267469"/>
    </source>
</evidence>
<protein>
    <recommendedName>
        <fullName evidence="3">STAS/SEC14 domain-containing protein</fullName>
    </recommendedName>
</protein>
<name>A0A3N0EUK4_SINP1</name>
<organism evidence="1 2">
    <name type="scientific">Sinomicrobium pectinilyticum</name>
    <dbReference type="NCBI Taxonomy" id="1084421"/>
    <lineage>
        <taxon>Bacteria</taxon>
        <taxon>Pseudomonadati</taxon>
        <taxon>Bacteroidota</taxon>
        <taxon>Flavobacteriia</taxon>
        <taxon>Flavobacteriales</taxon>
        <taxon>Flavobacteriaceae</taxon>
        <taxon>Sinomicrobium</taxon>
    </lineage>
</organism>
<sequence length="128" mass="14976">MPKRVKLDFGYLEFYENFVIAEINEGIHLVSEQNNILLSLCLKNFRNKPFGFISNRIYSYSIDPFIYLEAEKIENFVAIAIVVTTSAQRLSSRIEELFCKKPFQYFYNLETAKSWIRDRVNASGVTLD</sequence>
<dbReference type="RefSeq" id="WP_123214786.1">
    <property type="nucleotide sequence ID" value="NZ_RJTM01000026.1"/>
</dbReference>
<dbReference type="EMBL" id="RJTM01000026">
    <property type="protein sequence ID" value="RNL91409.1"/>
    <property type="molecule type" value="Genomic_DNA"/>
</dbReference>
<dbReference type="OrthoDB" id="1144359at2"/>
<comment type="caution">
    <text evidence="1">The sequence shown here is derived from an EMBL/GenBank/DDBJ whole genome shotgun (WGS) entry which is preliminary data.</text>
</comment>
<keyword evidence="2" id="KW-1185">Reference proteome</keyword>
<dbReference type="AlphaFoldDB" id="A0A3N0EUK4"/>
<accession>A0A3N0EUK4</accession>
<gene>
    <name evidence="1" type="ORF">ED312_04340</name>
</gene>